<accession>A0A9P0GE93</accession>
<keyword evidence="2" id="KW-1185">Reference proteome</keyword>
<dbReference type="Proteomes" id="UP001153636">
    <property type="component" value="Chromosome 6"/>
</dbReference>
<evidence type="ECO:0000313" key="2">
    <source>
        <dbReference type="Proteomes" id="UP001153636"/>
    </source>
</evidence>
<sequence length="174" mass="19777">MKIVGLNNKVSDLEENQELKKHVKLLELNQKKNNLLIFGIDKPIKERSIAYVCAEIGQRLGNNLIKSDINDLYSLGKLSNIPLKVEIVAYHKKLLILKNCTKLKNTSWRQEKNSRRTASNSVLQSPTVENKYQVEVNIPAEHIKVINTAPSVPVENNKKIKILPEQVNTNSRDS</sequence>
<protein>
    <submittedName>
        <fullName evidence="1">Uncharacterized protein</fullName>
    </submittedName>
</protein>
<reference evidence="1" key="1">
    <citation type="submission" date="2022-01" db="EMBL/GenBank/DDBJ databases">
        <authorList>
            <person name="King R."/>
        </authorList>
    </citation>
    <scope>NUCLEOTIDE SEQUENCE</scope>
</reference>
<organism evidence="1 2">
    <name type="scientific">Psylliodes chrysocephalus</name>
    <dbReference type="NCBI Taxonomy" id="3402493"/>
    <lineage>
        <taxon>Eukaryota</taxon>
        <taxon>Metazoa</taxon>
        <taxon>Ecdysozoa</taxon>
        <taxon>Arthropoda</taxon>
        <taxon>Hexapoda</taxon>
        <taxon>Insecta</taxon>
        <taxon>Pterygota</taxon>
        <taxon>Neoptera</taxon>
        <taxon>Endopterygota</taxon>
        <taxon>Coleoptera</taxon>
        <taxon>Polyphaga</taxon>
        <taxon>Cucujiformia</taxon>
        <taxon>Chrysomeloidea</taxon>
        <taxon>Chrysomelidae</taxon>
        <taxon>Galerucinae</taxon>
        <taxon>Alticini</taxon>
        <taxon>Psylliodes</taxon>
    </lineage>
</organism>
<dbReference type="EMBL" id="OV651818">
    <property type="protein sequence ID" value="CAH1112580.1"/>
    <property type="molecule type" value="Genomic_DNA"/>
</dbReference>
<evidence type="ECO:0000313" key="1">
    <source>
        <dbReference type="EMBL" id="CAH1112580.1"/>
    </source>
</evidence>
<dbReference type="OrthoDB" id="6782207at2759"/>
<dbReference type="AlphaFoldDB" id="A0A9P0GE93"/>
<name>A0A9P0GE93_9CUCU</name>
<proteinExistence type="predicted"/>
<gene>
    <name evidence="1" type="ORF">PSYICH_LOCUS12964</name>
</gene>